<evidence type="ECO:0000256" key="4">
    <source>
        <dbReference type="ARBA" id="ARBA00022692"/>
    </source>
</evidence>
<dbReference type="PANTHER" id="PTHR30250">
    <property type="entry name" value="PST FAMILY PREDICTED COLANIC ACID TRANSPORTER"/>
    <property type="match status" value="1"/>
</dbReference>
<feature type="transmembrane region" description="Helical" evidence="7">
    <location>
        <begin position="12"/>
        <end position="33"/>
    </location>
</feature>
<reference evidence="8 9" key="1">
    <citation type="submission" date="2011-07" db="EMBL/GenBank/DDBJ databases">
        <title>The Genome Sequence of Prevotella oulorum F0390.</title>
        <authorList>
            <consortium name="The Broad Institute Genome Sequencing Platform"/>
            <consortium name="The Broad Institute Genome Sequencing Center for Infectious Disease"/>
            <person name="Earl A."/>
            <person name="Ward D."/>
            <person name="Feldgarden M."/>
            <person name="Gevers D."/>
            <person name="Izard J."/>
            <person name="Ganesan A."/>
            <person name="Baranova O.V."/>
            <person name="Blanton J.M."/>
            <person name="Tanner A.C."/>
            <person name="Dewhirst F.E."/>
            <person name="Young S.K."/>
            <person name="Zeng Q."/>
            <person name="Gargeya S."/>
            <person name="Fitzgerald M."/>
            <person name="Haas B."/>
            <person name="Abouelleil A."/>
            <person name="Alvarado L."/>
            <person name="Arachchi H.M."/>
            <person name="Berlin A."/>
            <person name="Brown A."/>
            <person name="Chapman S.B."/>
            <person name="Chen Z."/>
            <person name="Dunbar C."/>
            <person name="Freedman E."/>
            <person name="Gearin G."/>
            <person name="Gellesch M."/>
            <person name="Goldberg J."/>
            <person name="Griggs A."/>
            <person name="Gujja S."/>
            <person name="Heiman D."/>
            <person name="Howarth C."/>
            <person name="Larson L."/>
            <person name="Lui A."/>
            <person name="MacDonald P.J.P."/>
            <person name="Mehta T."/>
            <person name="Montmayeur A."/>
            <person name="Murphy C."/>
            <person name="Neiman D."/>
            <person name="Pearson M."/>
            <person name="Priest M."/>
            <person name="Roberts A."/>
            <person name="Saif S."/>
            <person name="Shea T."/>
            <person name="Shenoy N."/>
            <person name="Sisk P."/>
            <person name="Stolte C."/>
            <person name="Sykes S."/>
            <person name="Wortman J."/>
            <person name="Nusbaum C."/>
            <person name="Birren B."/>
        </authorList>
    </citation>
    <scope>NUCLEOTIDE SEQUENCE [LARGE SCALE GENOMIC DNA]</scope>
    <source>
        <strain evidence="8 9">F0390</strain>
    </source>
</reference>
<keyword evidence="3" id="KW-1003">Cell membrane</keyword>
<feature type="transmembrane region" description="Helical" evidence="7">
    <location>
        <begin position="294"/>
        <end position="317"/>
    </location>
</feature>
<protein>
    <recommendedName>
        <fullName evidence="10">Polysaccharide biosynthesis protein C-terminal domain-containing protein</fullName>
    </recommendedName>
</protein>
<dbReference type="GeneID" id="95426858"/>
<evidence type="ECO:0000256" key="6">
    <source>
        <dbReference type="ARBA" id="ARBA00023136"/>
    </source>
</evidence>
<dbReference type="InterPro" id="IPR050833">
    <property type="entry name" value="Poly_Biosynth_Transport"/>
</dbReference>
<evidence type="ECO:0000256" key="1">
    <source>
        <dbReference type="ARBA" id="ARBA00004651"/>
    </source>
</evidence>
<proteinExistence type="inferred from homology"/>
<feature type="transmembrane region" description="Helical" evidence="7">
    <location>
        <begin position="148"/>
        <end position="169"/>
    </location>
</feature>
<name>G1WEN3_9BACT</name>
<gene>
    <name evidence="8" type="ORF">HMPREF9431_02320</name>
</gene>
<dbReference type="AlphaFoldDB" id="G1WEN3"/>
<dbReference type="OrthoDB" id="9770347at2"/>
<keyword evidence="9" id="KW-1185">Reference proteome</keyword>
<feature type="transmembrane region" description="Helical" evidence="7">
    <location>
        <begin position="45"/>
        <end position="69"/>
    </location>
</feature>
<evidence type="ECO:0000256" key="3">
    <source>
        <dbReference type="ARBA" id="ARBA00022475"/>
    </source>
</evidence>
<dbReference type="eggNOG" id="COG2244">
    <property type="taxonomic scope" value="Bacteria"/>
</dbReference>
<dbReference type="PANTHER" id="PTHR30250:SF10">
    <property type="entry name" value="LIPOPOLYSACCHARIDE BIOSYNTHESIS PROTEIN WZXC"/>
    <property type="match status" value="1"/>
</dbReference>
<accession>G1WEN3</accession>
<comment type="similarity">
    <text evidence="2">Belongs to the polysaccharide synthase family.</text>
</comment>
<evidence type="ECO:0000313" key="8">
    <source>
        <dbReference type="EMBL" id="EGV28883.1"/>
    </source>
</evidence>
<dbReference type="CDD" id="cd13127">
    <property type="entry name" value="MATE_tuaB_like"/>
    <property type="match status" value="1"/>
</dbReference>
<sequence length="477" mass="54095">MEGGLKEKTAKGLLWGALNSGSTQLLNLIFGIFLGRLITPAEYGIVGVLSIFTLIAGNLQSSGFTQALVNLKAPRNEDYTAVFWFNTLTSFVLYALLFLSAPLIARFFHQPCLVEVSRFVFLSFVISSFGIAHNAYMTKNMMNRELAIIGAIALLCSGGVATFLAFYGFSYWSLAWQQIIYITVLNIGRYYYTPWRPSWHFTFEPVRKMFGFSVKILITNIINTLSNNILTLLFGRLYPIKAVGNYSQAYKWNTMASAFVANAVGQVAQPVLASVKEEQGRSVRVFRKMLRFTAFLSFPAMFGLAIISNEFILLTIGKRWIDAVPLLQMLCIGGAFVPFYTLYQNVAISNGRSDIYMFCNIVQIVLQLVIIGFFYHLGINTMVMVYTLFTIAWLFVWQWTARRIIGLRFWEVIKDVMPTLCIALLVMATTYFVTLSLHHLLLLLICRILIAALLYAAIMKLLHVEMMDELLLFIKKR</sequence>
<feature type="transmembrane region" description="Helical" evidence="7">
    <location>
        <begin position="412"/>
        <end position="433"/>
    </location>
</feature>
<evidence type="ECO:0000313" key="9">
    <source>
        <dbReference type="Proteomes" id="UP000005141"/>
    </source>
</evidence>
<feature type="transmembrane region" description="Helical" evidence="7">
    <location>
        <begin position="355"/>
        <end position="377"/>
    </location>
</feature>
<comment type="caution">
    <text evidence="8">The sequence shown here is derived from an EMBL/GenBank/DDBJ whole genome shotgun (WGS) entry which is preliminary data.</text>
</comment>
<dbReference type="RefSeq" id="WP_004381414.1">
    <property type="nucleotide sequence ID" value="NZ_JH114217.1"/>
</dbReference>
<feature type="transmembrane region" description="Helical" evidence="7">
    <location>
        <begin position="323"/>
        <end position="343"/>
    </location>
</feature>
<dbReference type="EMBL" id="ADGI01000066">
    <property type="protein sequence ID" value="EGV28883.1"/>
    <property type="molecule type" value="Genomic_DNA"/>
</dbReference>
<feature type="transmembrane region" description="Helical" evidence="7">
    <location>
        <begin position="212"/>
        <end position="234"/>
    </location>
</feature>
<dbReference type="Pfam" id="PF13440">
    <property type="entry name" value="Polysacc_synt_3"/>
    <property type="match status" value="1"/>
</dbReference>
<organism evidence="8 9">
    <name type="scientific">Segatella oulorum F0390</name>
    <dbReference type="NCBI Taxonomy" id="702438"/>
    <lineage>
        <taxon>Bacteria</taxon>
        <taxon>Pseudomonadati</taxon>
        <taxon>Bacteroidota</taxon>
        <taxon>Bacteroidia</taxon>
        <taxon>Bacteroidales</taxon>
        <taxon>Prevotellaceae</taxon>
        <taxon>Segatella</taxon>
    </lineage>
</organism>
<evidence type="ECO:0000256" key="7">
    <source>
        <dbReference type="SAM" id="Phobius"/>
    </source>
</evidence>
<evidence type="ECO:0000256" key="5">
    <source>
        <dbReference type="ARBA" id="ARBA00022989"/>
    </source>
</evidence>
<feature type="transmembrane region" description="Helical" evidence="7">
    <location>
        <begin position="439"/>
        <end position="458"/>
    </location>
</feature>
<feature type="transmembrane region" description="Helical" evidence="7">
    <location>
        <begin position="116"/>
        <end position="136"/>
    </location>
</feature>
<dbReference type="HOGENOM" id="CLU_026911_5_2_10"/>
<feature type="transmembrane region" description="Helical" evidence="7">
    <location>
        <begin position="383"/>
        <end position="400"/>
    </location>
</feature>
<dbReference type="Proteomes" id="UP000005141">
    <property type="component" value="Unassembled WGS sequence"/>
</dbReference>
<keyword evidence="6 7" id="KW-0472">Membrane</keyword>
<dbReference type="PATRIC" id="fig|702438.4.peg.2440"/>
<dbReference type="GO" id="GO:0005886">
    <property type="term" value="C:plasma membrane"/>
    <property type="evidence" value="ECO:0007669"/>
    <property type="project" value="UniProtKB-SubCell"/>
</dbReference>
<feature type="transmembrane region" description="Helical" evidence="7">
    <location>
        <begin position="81"/>
        <end position="104"/>
    </location>
</feature>
<keyword evidence="4 7" id="KW-0812">Transmembrane</keyword>
<evidence type="ECO:0000256" key="2">
    <source>
        <dbReference type="ARBA" id="ARBA00007430"/>
    </source>
</evidence>
<evidence type="ECO:0008006" key="10">
    <source>
        <dbReference type="Google" id="ProtNLM"/>
    </source>
</evidence>
<keyword evidence="5 7" id="KW-1133">Transmembrane helix</keyword>
<comment type="subcellular location">
    <subcellularLocation>
        <location evidence="1">Cell membrane</location>
        <topology evidence="1">Multi-pass membrane protein</topology>
    </subcellularLocation>
</comment>